<evidence type="ECO:0000256" key="10">
    <source>
        <dbReference type="SAM" id="MobiDB-lite"/>
    </source>
</evidence>
<dbReference type="Gene3D" id="3.30.200.20">
    <property type="entry name" value="Phosphorylase Kinase, domain 1"/>
    <property type="match status" value="1"/>
</dbReference>
<evidence type="ECO:0000256" key="8">
    <source>
        <dbReference type="ARBA" id="ARBA00047899"/>
    </source>
</evidence>
<keyword evidence="14" id="KW-1185">Reference proteome</keyword>
<feature type="compositionally biased region" description="Polar residues" evidence="10">
    <location>
        <begin position="16"/>
        <end position="25"/>
    </location>
</feature>
<dbReference type="GO" id="GO:0005524">
    <property type="term" value="F:ATP binding"/>
    <property type="evidence" value="ECO:0007669"/>
    <property type="project" value="UniProtKB-KW"/>
</dbReference>
<feature type="region of interest" description="Disordered" evidence="10">
    <location>
        <begin position="280"/>
        <end position="337"/>
    </location>
</feature>
<feature type="region of interest" description="Disordered" evidence="10">
    <location>
        <begin position="561"/>
        <end position="678"/>
    </location>
</feature>
<dbReference type="PANTHER" id="PTHR11042">
    <property type="entry name" value="EUKARYOTIC TRANSLATION INITIATION FACTOR 2-ALPHA KINASE EIF2-ALPHA KINASE -RELATED"/>
    <property type="match status" value="1"/>
</dbReference>
<feature type="region of interest" description="Disordered" evidence="10">
    <location>
        <begin position="139"/>
        <end position="161"/>
    </location>
</feature>
<evidence type="ECO:0000313" key="14">
    <source>
        <dbReference type="Proteomes" id="UP001150925"/>
    </source>
</evidence>
<keyword evidence="11" id="KW-0472">Membrane</keyword>
<evidence type="ECO:0000256" key="7">
    <source>
        <dbReference type="ARBA" id="ARBA00037982"/>
    </source>
</evidence>
<dbReference type="InterPro" id="IPR000719">
    <property type="entry name" value="Prot_kinase_dom"/>
</dbReference>
<feature type="compositionally biased region" description="Low complexity" evidence="10">
    <location>
        <begin position="914"/>
        <end position="937"/>
    </location>
</feature>
<name>A0A9W8ANW4_9FUNG</name>
<feature type="compositionally biased region" description="Basic and acidic residues" evidence="10">
    <location>
        <begin position="604"/>
        <end position="622"/>
    </location>
</feature>
<evidence type="ECO:0000256" key="9">
    <source>
        <dbReference type="ARBA" id="ARBA00048679"/>
    </source>
</evidence>
<keyword evidence="5 13" id="KW-0418">Kinase</keyword>
<evidence type="ECO:0000313" key="13">
    <source>
        <dbReference type="EMBL" id="KAJ1963072.1"/>
    </source>
</evidence>
<feature type="transmembrane region" description="Helical" evidence="11">
    <location>
        <begin position="1099"/>
        <end position="1125"/>
    </location>
</feature>
<evidence type="ECO:0000256" key="1">
    <source>
        <dbReference type="ARBA" id="ARBA00012513"/>
    </source>
</evidence>
<dbReference type="Proteomes" id="UP001150925">
    <property type="component" value="Unassembled WGS sequence"/>
</dbReference>
<dbReference type="InterPro" id="IPR011009">
    <property type="entry name" value="Kinase-like_dom_sf"/>
</dbReference>
<dbReference type="GO" id="GO:0005634">
    <property type="term" value="C:nucleus"/>
    <property type="evidence" value="ECO:0007669"/>
    <property type="project" value="TreeGrafter"/>
</dbReference>
<evidence type="ECO:0000256" key="3">
    <source>
        <dbReference type="ARBA" id="ARBA00022679"/>
    </source>
</evidence>
<feature type="compositionally biased region" description="Low complexity" evidence="10">
    <location>
        <begin position="290"/>
        <end position="332"/>
    </location>
</feature>
<dbReference type="OrthoDB" id="1405469at2759"/>
<dbReference type="PANTHER" id="PTHR11042:SF138">
    <property type="entry name" value="SERINE_THREONINE-PROTEIN KINASE IKS1-RELATED"/>
    <property type="match status" value="1"/>
</dbReference>
<keyword evidence="11" id="KW-0812">Transmembrane</keyword>
<proteinExistence type="inferred from homology"/>
<gene>
    <name evidence="13" type="primary">IKS1</name>
    <name evidence="13" type="ORF">IWQ62_003332</name>
</gene>
<evidence type="ECO:0000256" key="2">
    <source>
        <dbReference type="ARBA" id="ARBA00022527"/>
    </source>
</evidence>
<feature type="region of interest" description="Disordered" evidence="10">
    <location>
        <begin position="399"/>
        <end position="432"/>
    </location>
</feature>
<feature type="domain" description="Protein kinase" evidence="12">
    <location>
        <begin position="451"/>
        <end position="888"/>
    </location>
</feature>
<sequence length="1141" mass="126908">MTPQPQRRVSRDDDNGNSTHQQPSGNPLGRVQFHGASHATISHVPAKRSAVSSTEDFVPSDKLARTSPPPPLSLLDYSVQHRRARSDHSVLSRSLPEIFPTTVPSSTHQSGAGGNASFAPIVPSWHTSSLAALSPQNAHPESALYGTHGGPPSRRLPQNYTPTSLIPSHALDTWRWTSNSDRTSFPTLPTTEGGQVIRYSPPWTVILRRPQQRQMVLYNPIRNQVAVYSDDSARSSYDRHSADNYGCAVVPRSRSLQPPECYPQVCWVCHRPFPDVKSDNPDFAASSDNSRPSFPGSRLSSSSPHQLAPYRSPSLPSSSTSPSTSSPAPVYSTDASHPGNAYSYIDRNYFRVLAALPPAPVTRALTTGPITEHPSRLSSMPSTALHELPSAFDEIISQHGTPRESPRTTRPPSPSPGSAYTTSTSFQSTAAPSTTHLSPNIFNQGYYHRFFVEEQKLGKGLRGSVYLCQHVLDNIPLGLYAIKKVAVGDDKAWLERMLREVKLMETLHHPNIIDYKHSWIELEQLTRFGPKVPCLFILMDCANGGNLEQYVEARWSPAFPESTMEPMKPHPLPSRAGQPTGVESATSPSHEETAVPPMDDAAEEEAHQRQSIEQRKQRIREARRQRRLHSWDVGTKASSTANPKADPFSSTPPEGLDTAPTSPTADSHNLPGDNTDTHPIRRLTLLEIHSMFQDICEGLRHLHHHQIIHRDIKPSNMLLHYPNPYDRSGIPRVILTDFGECEDMSHLQMRNRTGATGTMEFMAPELLEVDQRGRYLDVYSTKADMWSLGMILYYLCYSRLPYTQIEDVDILRREILGLHRLKFPDDPHDERDDDTQLHSGMTDVESEPIVEAQPLAIPRELKQLMKVLITAKAQNRPSVNAVLESKYWKQFTRRIRRLERTGPANSGIRSAKDSPSSRPASRGASPFNSSRADSSSMRSKHHLPPSSPRVESNRGNGVPPFVNLGKGGSSTAGHHPPSSPPASASTTFPTRSPGTRKRTSSLGTTSSSQGLDGTSTSLSEHPHSISLEPPTRHLLTDGTIPTREPDWYHPVMELLYRICFPLEGQFSHRTVTLWKFALFIVKLGHLQIQCYPYASPPLVFYPALVVAVLDLYSPHIFVSIFLVLIHAIWLQMWVRFHGICV</sequence>
<protein>
    <recommendedName>
        <fullName evidence="1">non-specific serine/threonine protein kinase</fullName>
        <ecNumber evidence="1">2.7.11.1</ecNumber>
    </recommendedName>
</protein>
<keyword evidence="2" id="KW-0723">Serine/threonine-protein kinase</keyword>
<dbReference type="InterPro" id="IPR008271">
    <property type="entry name" value="Ser/Thr_kinase_AS"/>
</dbReference>
<feature type="compositionally biased region" description="Low complexity" evidence="10">
    <location>
        <begin position="971"/>
        <end position="987"/>
    </location>
</feature>
<comment type="similarity">
    <text evidence="7">Belongs to the protein kinase superfamily. Ser/Thr protein kinase family. GCN2 subfamily.</text>
</comment>
<feature type="region of interest" description="Disordered" evidence="10">
    <location>
        <begin position="1"/>
        <end position="75"/>
    </location>
</feature>
<reference evidence="13" key="1">
    <citation type="submission" date="2022-07" db="EMBL/GenBank/DDBJ databases">
        <title>Phylogenomic reconstructions and comparative analyses of Kickxellomycotina fungi.</title>
        <authorList>
            <person name="Reynolds N.K."/>
            <person name="Stajich J.E."/>
            <person name="Barry K."/>
            <person name="Grigoriev I.V."/>
            <person name="Crous P."/>
            <person name="Smith M.E."/>
        </authorList>
    </citation>
    <scope>NUCLEOTIDE SEQUENCE</scope>
    <source>
        <strain evidence="13">RSA 1196</strain>
    </source>
</reference>
<evidence type="ECO:0000256" key="4">
    <source>
        <dbReference type="ARBA" id="ARBA00022741"/>
    </source>
</evidence>
<feature type="region of interest" description="Disordered" evidence="10">
    <location>
        <begin position="898"/>
        <end position="1038"/>
    </location>
</feature>
<organism evidence="13 14">
    <name type="scientific">Dispira parvispora</name>
    <dbReference type="NCBI Taxonomy" id="1520584"/>
    <lineage>
        <taxon>Eukaryota</taxon>
        <taxon>Fungi</taxon>
        <taxon>Fungi incertae sedis</taxon>
        <taxon>Zoopagomycota</taxon>
        <taxon>Kickxellomycotina</taxon>
        <taxon>Dimargaritomycetes</taxon>
        <taxon>Dimargaritales</taxon>
        <taxon>Dimargaritaceae</taxon>
        <taxon>Dispira</taxon>
    </lineage>
</organism>
<feature type="compositionally biased region" description="Basic and acidic residues" evidence="10">
    <location>
        <begin position="824"/>
        <end position="836"/>
    </location>
</feature>
<comment type="caution">
    <text evidence="13">The sequence shown here is derived from an EMBL/GenBank/DDBJ whole genome shotgun (WGS) entry which is preliminary data.</text>
</comment>
<dbReference type="PROSITE" id="PS00108">
    <property type="entry name" value="PROTEIN_KINASE_ST"/>
    <property type="match status" value="1"/>
</dbReference>
<comment type="catalytic activity">
    <reaction evidence="9">
        <text>L-seryl-[protein] + ATP = O-phospho-L-seryl-[protein] + ADP + H(+)</text>
        <dbReference type="Rhea" id="RHEA:17989"/>
        <dbReference type="Rhea" id="RHEA-COMP:9863"/>
        <dbReference type="Rhea" id="RHEA-COMP:11604"/>
        <dbReference type="ChEBI" id="CHEBI:15378"/>
        <dbReference type="ChEBI" id="CHEBI:29999"/>
        <dbReference type="ChEBI" id="CHEBI:30616"/>
        <dbReference type="ChEBI" id="CHEBI:83421"/>
        <dbReference type="ChEBI" id="CHEBI:456216"/>
        <dbReference type="EC" id="2.7.11.1"/>
    </reaction>
</comment>
<feature type="compositionally biased region" description="Polar residues" evidence="10">
    <location>
        <begin position="636"/>
        <end position="652"/>
    </location>
</feature>
<dbReference type="AlphaFoldDB" id="A0A9W8ANW4"/>
<dbReference type="EMBL" id="JANBPY010000875">
    <property type="protein sequence ID" value="KAJ1963072.1"/>
    <property type="molecule type" value="Genomic_DNA"/>
</dbReference>
<dbReference type="InterPro" id="IPR050339">
    <property type="entry name" value="CC_SR_Kinase"/>
</dbReference>
<dbReference type="GO" id="GO:0004674">
    <property type="term" value="F:protein serine/threonine kinase activity"/>
    <property type="evidence" value="ECO:0007669"/>
    <property type="project" value="UniProtKB-KW"/>
</dbReference>
<evidence type="ECO:0000256" key="11">
    <source>
        <dbReference type="SAM" id="Phobius"/>
    </source>
</evidence>
<evidence type="ECO:0000259" key="12">
    <source>
        <dbReference type="PROSITE" id="PS50011"/>
    </source>
</evidence>
<keyword evidence="6" id="KW-0067">ATP-binding</keyword>
<evidence type="ECO:0000256" key="6">
    <source>
        <dbReference type="ARBA" id="ARBA00022840"/>
    </source>
</evidence>
<evidence type="ECO:0000256" key="5">
    <source>
        <dbReference type="ARBA" id="ARBA00022777"/>
    </source>
</evidence>
<dbReference type="PROSITE" id="PS50011">
    <property type="entry name" value="PROTEIN_KINASE_DOM"/>
    <property type="match status" value="1"/>
</dbReference>
<dbReference type="FunFam" id="3.30.200.20:FF:000306">
    <property type="entry name" value="IKS protein kinase"/>
    <property type="match status" value="1"/>
</dbReference>
<keyword evidence="11" id="KW-1133">Transmembrane helix</keyword>
<dbReference type="Pfam" id="PF00069">
    <property type="entry name" value="Pkinase"/>
    <property type="match status" value="2"/>
</dbReference>
<keyword evidence="3" id="KW-0808">Transferase</keyword>
<dbReference type="SUPFAM" id="SSF56112">
    <property type="entry name" value="Protein kinase-like (PK-like)"/>
    <property type="match status" value="1"/>
</dbReference>
<dbReference type="GO" id="GO:0005737">
    <property type="term" value="C:cytoplasm"/>
    <property type="evidence" value="ECO:0007669"/>
    <property type="project" value="TreeGrafter"/>
</dbReference>
<comment type="catalytic activity">
    <reaction evidence="8">
        <text>L-threonyl-[protein] + ATP = O-phospho-L-threonyl-[protein] + ADP + H(+)</text>
        <dbReference type="Rhea" id="RHEA:46608"/>
        <dbReference type="Rhea" id="RHEA-COMP:11060"/>
        <dbReference type="Rhea" id="RHEA-COMP:11605"/>
        <dbReference type="ChEBI" id="CHEBI:15378"/>
        <dbReference type="ChEBI" id="CHEBI:30013"/>
        <dbReference type="ChEBI" id="CHEBI:30616"/>
        <dbReference type="ChEBI" id="CHEBI:61977"/>
        <dbReference type="ChEBI" id="CHEBI:456216"/>
        <dbReference type="EC" id="2.7.11.1"/>
    </reaction>
</comment>
<feature type="compositionally biased region" description="Low complexity" evidence="10">
    <location>
        <begin position="1000"/>
        <end position="1019"/>
    </location>
</feature>
<dbReference type="Gene3D" id="1.10.510.10">
    <property type="entry name" value="Transferase(Phosphotransferase) domain 1"/>
    <property type="match status" value="1"/>
</dbReference>
<keyword evidence="4" id="KW-0547">Nucleotide-binding</keyword>
<accession>A0A9W8ANW4</accession>
<dbReference type="SMART" id="SM00220">
    <property type="entry name" value="S_TKc"/>
    <property type="match status" value="1"/>
</dbReference>
<dbReference type="EC" id="2.7.11.1" evidence="1"/>
<feature type="region of interest" description="Disordered" evidence="10">
    <location>
        <begin position="824"/>
        <end position="845"/>
    </location>
</feature>
<feature type="compositionally biased region" description="Polar residues" evidence="10">
    <location>
        <begin position="418"/>
        <end position="432"/>
    </location>
</feature>